<comment type="caution">
    <text evidence="3">The sequence shown here is derived from an EMBL/GenBank/DDBJ whole genome shotgun (WGS) entry which is preliminary data.</text>
</comment>
<sequence>MHQESVRNPGKIKDFVDKHLARFGLLAVSFLAGPIVAAATISRIEINDPTMVFERWMPPISVETTFIYNLPRNHFTNPRGINDEQRFNGFDITGWGLFATAYSVCMTDGKRKEPFRQVKRFPLEFSKAPPNIVSITGETSCRRRQINNIQAKPESIPPTPTPSIPSFRFQEV</sequence>
<protein>
    <submittedName>
        <fullName evidence="3">Uncharacterized protein</fullName>
    </submittedName>
</protein>
<dbReference type="STRING" id="1802061.A3A93_01900"/>
<dbReference type="Proteomes" id="UP000177141">
    <property type="component" value="Unassembled WGS sequence"/>
</dbReference>
<feature type="region of interest" description="Disordered" evidence="1">
    <location>
        <begin position="148"/>
        <end position="172"/>
    </location>
</feature>
<name>A0A1F7IY14_9BACT</name>
<feature type="transmembrane region" description="Helical" evidence="2">
    <location>
        <begin position="20"/>
        <end position="41"/>
    </location>
</feature>
<organism evidence="3 4">
    <name type="scientific">Candidatus Roizmanbacteria bacterium RIFCSPLOWO2_01_FULL_38_12</name>
    <dbReference type="NCBI Taxonomy" id="1802061"/>
    <lineage>
        <taxon>Bacteria</taxon>
        <taxon>Candidatus Roizmaniibacteriota</taxon>
    </lineage>
</organism>
<dbReference type="AlphaFoldDB" id="A0A1F7IY14"/>
<reference evidence="3 4" key="1">
    <citation type="journal article" date="2016" name="Nat. Commun.">
        <title>Thousands of microbial genomes shed light on interconnected biogeochemical processes in an aquifer system.</title>
        <authorList>
            <person name="Anantharaman K."/>
            <person name="Brown C.T."/>
            <person name="Hug L.A."/>
            <person name="Sharon I."/>
            <person name="Castelle C.J."/>
            <person name="Probst A.J."/>
            <person name="Thomas B.C."/>
            <person name="Singh A."/>
            <person name="Wilkins M.J."/>
            <person name="Karaoz U."/>
            <person name="Brodie E.L."/>
            <person name="Williams K.H."/>
            <person name="Hubbard S.S."/>
            <person name="Banfield J.F."/>
        </authorList>
    </citation>
    <scope>NUCLEOTIDE SEQUENCE [LARGE SCALE GENOMIC DNA]</scope>
</reference>
<evidence type="ECO:0000313" key="4">
    <source>
        <dbReference type="Proteomes" id="UP000177141"/>
    </source>
</evidence>
<evidence type="ECO:0000313" key="3">
    <source>
        <dbReference type="EMBL" id="OGK48205.1"/>
    </source>
</evidence>
<dbReference type="EMBL" id="MGAL01000018">
    <property type="protein sequence ID" value="OGK48205.1"/>
    <property type="molecule type" value="Genomic_DNA"/>
</dbReference>
<keyword evidence="2" id="KW-0812">Transmembrane</keyword>
<evidence type="ECO:0000256" key="2">
    <source>
        <dbReference type="SAM" id="Phobius"/>
    </source>
</evidence>
<accession>A0A1F7IY14</accession>
<gene>
    <name evidence="3" type="ORF">A3A93_01900</name>
</gene>
<keyword evidence="2" id="KW-1133">Transmembrane helix</keyword>
<keyword evidence="2" id="KW-0472">Membrane</keyword>
<proteinExistence type="predicted"/>
<evidence type="ECO:0000256" key="1">
    <source>
        <dbReference type="SAM" id="MobiDB-lite"/>
    </source>
</evidence>